<evidence type="ECO:0000313" key="2">
    <source>
        <dbReference type="Proteomes" id="UP001596003"/>
    </source>
</evidence>
<dbReference type="Proteomes" id="UP001596003">
    <property type="component" value="Unassembled WGS sequence"/>
</dbReference>
<accession>A0ABV8ZH41</accession>
<reference evidence="2" key="1">
    <citation type="journal article" date="2019" name="Int. J. Syst. Evol. Microbiol.">
        <title>The Global Catalogue of Microorganisms (GCM) 10K type strain sequencing project: providing services to taxonomists for standard genome sequencing and annotation.</title>
        <authorList>
            <consortium name="The Broad Institute Genomics Platform"/>
            <consortium name="The Broad Institute Genome Sequencing Center for Infectious Disease"/>
            <person name="Wu L."/>
            <person name="Ma J."/>
        </authorList>
    </citation>
    <scope>NUCLEOTIDE SEQUENCE [LARGE SCALE GENOMIC DNA]</scope>
    <source>
        <strain evidence="2">NBRC 103627</strain>
    </source>
</reference>
<name>A0ABV8ZH41_9FLAO</name>
<dbReference type="Gene3D" id="2.20.110.10">
    <property type="entry name" value="Histone H3 K4-specific methyltransferase SET7/9 N-terminal domain"/>
    <property type="match status" value="2"/>
</dbReference>
<keyword evidence="2" id="KW-1185">Reference proteome</keyword>
<sequence length="583" mass="68319">MHSRYILILLIAINVTFSQNKIIEKDILGVATEKGAVDSQGRQTGLWEKRDKRGNILAQQNYKMGKLHGLEITYFDKERISRQSNFVNGKKEGVETLYHNNGQISSLLNYKNGNLHGETLSYYQNGAKRSIEKWKNGSGIVEEYYENGAISKIKKIVKSEFVYFLRSYDNDGRLYEVKNLDAKGNGVSEITKSDGTVVNRGVYKDFRCILQKYFYESGIIKEENQYKWEKGENKSWLQKSYDKAGKLRKEDLHYTENDYFKVYKDSLSEICHWQKKTGSSRYKTGYIESHYYDGKIAEQGNYKKDSKDGIWKTFYKDGKLKFIGKFVSNNPQLKDSTHTYYYPNGQIEKIEHYQIVESKHVKGVLSNYNIGSWKTYYKNGNLKETTNYPEVSTEKNDLPRKHFVYFENGKLKLEESILKDGRLTGVYKTYFENGVLASEINYYGGKKDGKATEYFEDGKIKFAAIYDWTRDNDDELIYYYKTSSEKKAQRMRYNTQRKIVEFFSPDDKKIAELTFNGSDKDYKDIKVFNTSGKQITLNEFASVDKNFKVKDCVILYDQNEFLIDIEIEFENSERSYTFNKTYK</sequence>
<dbReference type="SUPFAM" id="SSF82185">
    <property type="entry name" value="Histone H3 K4-specific methyltransferase SET7/9 N-terminal domain"/>
    <property type="match status" value="2"/>
</dbReference>
<evidence type="ECO:0000313" key="1">
    <source>
        <dbReference type="EMBL" id="MFC4478864.1"/>
    </source>
</evidence>
<organism evidence="1 2">
    <name type="scientific">Flavobacterium chungangensis</name>
    <dbReference type="NCBI Taxonomy" id="2708132"/>
    <lineage>
        <taxon>Bacteria</taxon>
        <taxon>Pseudomonadati</taxon>
        <taxon>Bacteroidota</taxon>
        <taxon>Flavobacteriia</taxon>
        <taxon>Flavobacteriales</taxon>
        <taxon>Flavobacteriaceae</taxon>
        <taxon>Flavobacterium</taxon>
    </lineage>
</organism>
<dbReference type="Gene3D" id="3.90.930.1">
    <property type="match status" value="2"/>
</dbReference>
<protein>
    <submittedName>
        <fullName evidence="1">Toxin-antitoxin system YwqK family antitoxin</fullName>
    </submittedName>
</protein>
<dbReference type="RefSeq" id="WP_379799847.1">
    <property type="nucleotide sequence ID" value="NZ_JBHSFY010000011.1"/>
</dbReference>
<proteinExistence type="predicted"/>
<gene>
    <name evidence="1" type="ORF">ACFO3N_17445</name>
</gene>
<dbReference type="InterPro" id="IPR011652">
    <property type="entry name" value="MORN_2"/>
</dbReference>
<dbReference type="Pfam" id="PF07661">
    <property type="entry name" value="MORN_2"/>
    <property type="match status" value="8"/>
</dbReference>
<comment type="caution">
    <text evidence="1">The sequence shown here is derived from an EMBL/GenBank/DDBJ whole genome shotgun (WGS) entry which is preliminary data.</text>
</comment>
<dbReference type="EMBL" id="JBHSFY010000011">
    <property type="protein sequence ID" value="MFC4478864.1"/>
    <property type="molecule type" value="Genomic_DNA"/>
</dbReference>